<comment type="caution">
    <text evidence="1">The sequence shown here is derived from an EMBL/GenBank/DDBJ whole genome shotgun (WGS) entry which is preliminary data.</text>
</comment>
<sequence>MSIIRANGLKRCAICIFLICVLFDLPQRLYLSLSRNYAQSRFLCESSSRSCDSISFVTALSKEMRHVPPSMYLG</sequence>
<dbReference type="EMBL" id="JAGPXF010000001">
    <property type="protein sequence ID" value="KAH7262448.1"/>
    <property type="molecule type" value="Genomic_DNA"/>
</dbReference>
<accession>A0A8K0SD45</accession>
<evidence type="ECO:0000313" key="1">
    <source>
        <dbReference type="EMBL" id="KAH7262448.1"/>
    </source>
</evidence>
<dbReference type="AlphaFoldDB" id="A0A8K0SD45"/>
<feature type="non-terminal residue" evidence="1">
    <location>
        <position position="74"/>
    </location>
</feature>
<dbReference type="Proteomes" id="UP000813427">
    <property type="component" value="Unassembled WGS sequence"/>
</dbReference>
<name>A0A8K0SD45_9HYPO</name>
<evidence type="ECO:0000313" key="2">
    <source>
        <dbReference type="Proteomes" id="UP000813427"/>
    </source>
</evidence>
<gene>
    <name evidence="1" type="ORF">BKA59DRAFT_540041</name>
</gene>
<protein>
    <submittedName>
        <fullName evidence="1">Uncharacterized protein</fullName>
    </submittedName>
</protein>
<keyword evidence="2" id="KW-1185">Reference proteome</keyword>
<organism evidence="1 2">
    <name type="scientific">Fusarium tricinctum</name>
    <dbReference type="NCBI Taxonomy" id="61284"/>
    <lineage>
        <taxon>Eukaryota</taxon>
        <taxon>Fungi</taxon>
        <taxon>Dikarya</taxon>
        <taxon>Ascomycota</taxon>
        <taxon>Pezizomycotina</taxon>
        <taxon>Sordariomycetes</taxon>
        <taxon>Hypocreomycetidae</taxon>
        <taxon>Hypocreales</taxon>
        <taxon>Nectriaceae</taxon>
        <taxon>Fusarium</taxon>
        <taxon>Fusarium tricinctum species complex</taxon>
    </lineage>
</organism>
<proteinExistence type="predicted"/>
<reference evidence="1" key="1">
    <citation type="journal article" date="2021" name="Nat. Commun.">
        <title>Genetic determinants of endophytism in the Arabidopsis root mycobiome.</title>
        <authorList>
            <person name="Mesny F."/>
            <person name="Miyauchi S."/>
            <person name="Thiergart T."/>
            <person name="Pickel B."/>
            <person name="Atanasova L."/>
            <person name="Karlsson M."/>
            <person name="Huettel B."/>
            <person name="Barry K.W."/>
            <person name="Haridas S."/>
            <person name="Chen C."/>
            <person name="Bauer D."/>
            <person name="Andreopoulos W."/>
            <person name="Pangilinan J."/>
            <person name="LaButti K."/>
            <person name="Riley R."/>
            <person name="Lipzen A."/>
            <person name="Clum A."/>
            <person name="Drula E."/>
            <person name="Henrissat B."/>
            <person name="Kohler A."/>
            <person name="Grigoriev I.V."/>
            <person name="Martin F.M."/>
            <person name="Hacquard S."/>
        </authorList>
    </citation>
    <scope>NUCLEOTIDE SEQUENCE</scope>
    <source>
        <strain evidence="1">MPI-SDFR-AT-0068</strain>
    </source>
</reference>